<protein>
    <submittedName>
        <fullName evidence="10">Acyl-CoA dehydrogenase</fullName>
    </submittedName>
</protein>
<dbReference type="EMBL" id="SNZF01000006">
    <property type="protein sequence ID" value="TDR36108.1"/>
    <property type="molecule type" value="Genomic_DNA"/>
</dbReference>
<comment type="similarity">
    <text evidence="2 6">Belongs to the acyl-CoA dehydrogenase family.</text>
</comment>
<dbReference type="FunFam" id="1.20.140.10:FF:000001">
    <property type="entry name" value="Acyl-CoA dehydrogenase"/>
    <property type="match status" value="1"/>
</dbReference>
<evidence type="ECO:0000313" key="13">
    <source>
        <dbReference type="Proteomes" id="UP000294958"/>
    </source>
</evidence>
<dbReference type="InterPro" id="IPR009100">
    <property type="entry name" value="AcylCoA_DH/oxidase_NM_dom_sf"/>
</dbReference>
<feature type="domain" description="Acyl-CoA dehydrogenase/oxidase N-terminal" evidence="9">
    <location>
        <begin position="6"/>
        <end position="118"/>
    </location>
</feature>
<dbReference type="PANTHER" id="PTHR43884:SF40">
    <property type="entry name" value="ACYL-COA DEHYDROGENASE"/>
    <property type="match status" value="1"/>
</dbReference>
<dbReference type="InterPro" id="IPR009075">
    <property type="entry name" value="AcylCo_DH/oxidase_C"/>
</dbReference>
<evidence type="ECO:0000259" key="8">
    <source>
        <dbReference type="Pfam" id="PF02770"/>
    </source>
</evidence>
<keyword evidence="3 6" id="KW-0285">Flavoprotein</keyword>
<proteinExistence type="inferred from homology"/>
<dbReference type="Gene3D" id="1.20.140.10">
    <property type="entry name" value="Butyryl-CoA Dehydrogenase, subunit A, domain 3"/>
    <property type="match status" value="1"/>
</dbReference>
<dbReference type="Pfam" id="PF00441">
    <property type="entry name" value="Acyl-CoA_dh_1"/>
    <property type="match status" value="1"/>
</dbReference>
<evidence type="ECO:0000259" key="9">
    <source>
        <dbReference type="Pfam" id="PF02771"/>
    </source>
</evidence>
<comment type="caution">
    <text evidence="10">The sequence shown here is derived from an EMBL/GenBank/DDBJ whole genome shotgun (WGS) entry which is preliminary data.</text>
</comment>
<sequence length="387" mass="42950">MDFGLSEEQRAIVETTRAFVENELYPHETEVERTGHLRPELVAEIRQKAIAAGLYAANMPEEVGGAGLDTVTWLLYEKELGRANYALHWTCVARPSNILLAGTDEQKEKYLYPCIRGEKSDCLAMTEPGAGSDLRGMKASAVQDGDDWVLNGTKHFISHADIADFAICFMASGEEDGPRGKRRKITAFFVDKGMPGFTVRDGYRNVSHRGYTNSVLEFDNCRLPKSQVLGEVHKGFEVANSWLGATRLQVGATCLGRAERALSHAIDYAAQREQFGQRIGKFQGVSFKLADMATELKAAELMVLEAGWKYDQGTVTDQDMAMAKLKATEMLAFVADEAIQIHGGMGLMDDLPLERIWRDARVERIWEGTSEIQRHIISRALLRAVGG</sequence>
<dbReference type="InterPro" id="IPR006091">
    <property type="entry name" value="Acyl-CoA_Oxase/DH_mid-dom"/>
</dbReference>
<dbReference type="PROSITE" id="PS00072">
    <property type="entry name" value="ACYL_COA_DH_1"/>
    <property type="match status" value="1"/>
</dbReference>
<evidence type="ECO:0000256" key="4">
    <source>
        <dbReference type="ARBA" id="ARBA00022827"/>
    </source>
</evidence>
<dbReference type="Pfam" id="PF02770">
    <property type="entry name" value="Acyl-CoA_dh_M"/>
    <property type="match status" value="1"/>
</dbReference>
<evidence type="ECO:0000256" key="1">
    <source>
        <dbReference type="ARBA" id="ARBA00001974"/>
    </source>
</evidence>
<feature type="domain" description="Acyl-CoA oxidase/dehydrogenase middle" evidence="8">
    <location>
        <begin position="122"/>
        <end position="221"/>
    </location>
</feature>
<evidence type="ECO:0000313" key="11">
    <source>
        <dbReference type="EMBL" id="TDR36108.1"/>
    </source>
</evidence>
<dbReference type="Gene3D" id="2.40.110.10">
    <property type="entry name" value="Butyryl-CoA Dehydrogenase, subunit A, domain 2"/>
    <property type="match status" value="1"/>
</dbReference>
<dbReference type="Proteomes" id="UP000019849">
    <property type="component" value="Unassembled WGS sequence"/>
</dbReference>
<comment type="cofactor">
    <cofactor evidence="1 6">
        <name>FAD</name>
        <dbReference type="ChEBI" id="CHEBI:57692"/>
    </cofactor>
</comment>
<reference evidence="11 13" key="2">
    <citation type="submission" date="2019-03" db="EMBL/GenBank/DDBJ databases">
        <title>Genomic Encyclopedia of Type Strains, Phase IV (KMG-IV): sequencing the most valuable type-strain genomes for metagenomic binning, comparative biology and taxonomic classification.</title>
        <authorList>
            <person name="Goeker M."/>
        </authorList>
    </citation>
    <scope>NUCLEOTIDE SEQUENCE [LARGE SCALE GENOMIC DNA]</scope>
    <source>
        <strain evidence="11 13">DSM 11603</strain>
    </source>
</reference>
<accession>A0A011TCA2</accession>
<dbReference type="Gene3D" id="1.10.540.10">
    <property type="entry name" value="Acyl-CoA dehydrogenase/oxidase, N-terminal domain"/>
    <property type="match status" value="1"/>
</dbReference>
<dbReference type="InterPro" id="IPR046373">
    <property type="entry name" value="Acyl-CoA_Oxase/DH_mid-dom_sf"/>
</dbReference>
<dbReference type="FunFam" id="2.40.110.10:FF:000002">
    <property type="entry name" value="Acyl-CoA dehydrogenase fadE12"/>
    <property type="match status" value="1"/>
</dbReference>
<dbReference type="HOGENOM" id="CLU_018204_0_2_5"/>
<dbReference type="EMBL" id="JENY01000007">
    <property type="protein sequence ID" value="EXL09274.1"/>
    <property type="molecule type" value="Genomic_DNA"/>
</dbReference>
<evidence type="ECO:0000256" key="2">
    <source>
        <dbReference type="ARBA" id="ARBA00009347"/>
    </source>
</evidence>
<dbReference type="PATRIC" id="fig|69279.3.peg.1262"/>
<reference evidence="10 12" key="1">
    <citation type="submission" date="2014-02" db="EMBL/GenBank/DDBJ databases">
        <title>Aquamicrobium defluvii Genome sequencing.</title>
        <authorList>
            <person name="Wang X."/>
        </authorList>
    </citation>
    <scope>NUCLEOTIDE SEQUENCE [LARGE SCALE GENOMIC DNA]</scope>
    <source>
        <strain evidence="10 12">W13Z1</strain>
    </source>
</reference>
<feature type="domain" description="Acyl-CoA dehydrogenase/oxidase C-terminal" evidence="7">
    <location>
        <begin position="234"/>
        <end position="382"/>
    </location>
</feature>
<keyword evidence="13" id="KW-1185">Reference proteome</keyword>
<dbReference type="STRING" id="69279.BG36_21730"/>
<dbReference type="PANTHER" id="PTHR43884">
    <property type="entry name" value="ACYL-COA DEHYDROGENASE"/>
    <property type="match status" value="1"/>
</dbReference>
<dbReference type="InterPro" id="IPR013786">
    <property type="entry name" value="AcylCoA_DH/ox_N"/>
</dbReference>
<dbReference type="PROSITE" id="PS00073">
    <property type="entry name" value="ACYL_COA_DH_2"/>
    <property type="match status" value="1"/>
</dbReference>
<dbReference type="InterPro" id="IPR006089">
    <property type="entry name" value="Acyl-CoA_DH_CS"/>
</dbReference>
<evidence type="ECO:0000256" key="5">
    <source>
        <dbReference type="ARBA" id="ARBA00023002"/>
    </source>
</evidence>
<dbReference type="AlphaFoldDB" id="A0A011TCA2"/>
<dbReference type="Pfam" id="PF02771">
    <property type="entry name" value="Acyl-CoA_dh_N"/>
    <property type="match status" value="1"/>
</dbReference>
<dbReference type="eggNOG" id="COG1960">
    <property type="taxonomic scope" value="Bacteria"/>
</dbReference>
<keyword evidence="5 6" id="KW-0560">Oxidoreductase</keyword>
<name>A0A011TCA2_9HYPH</name>
<gene>
    <name evidence="10" type="ORF">BG36_21730</name>
    <name evidence="11" type="ORF">DES43_1064</name>
</gene>
<evidence type="ECO:0000259" key="7">
    <source>
        <dbReference type="Pfam" id="PF00441"/>
    </source>
</evidence>
<dbReference type="SUPFAM" id="SSF47203">
    <property type="entry name" value="Acyl-CoA dehydrogenase C-terminal domain-like"/>
    <property type="match status" value="1"/>
</dbReference>
<evidence type="ECO:0000313" key="10">
    <source>
        <dbReference type="EMBL" id="EXL09274.1"/>
    </source>
</evidence>
<dbReference type="RefSeq" id="WP_035024663.1">
    <property type="nucleotide sequence ID" value="NZ_KK073881.1"/>
</dbReference>
<dbReference type="GO" id="GO:0050660">
    <property type="term" value="F:flavin adenine dinucleotide binding"/>
    <property type="evidence" value="ECO:0007669"/>
    <property type="project" value="InterPro"/>
</dbReference>
<keyword evidence="4 6" id="KW-0274">FAD</keyword>
<evidence type="ECO:0000313" key="12">
    <source>
        <dbReference type="Proteomes" id="UP000019849"/>
    </source>
</evidence>
<dbReference type="InterPro" id="IPR037069">
    <property type="entry name" value="AcylCoA_DH/ox_N_sf"/>
</dbReference>
<evidence type="ECO:0000256" key="6">
    <source>
        <dbReference type="RuleBase" id="RU362125"/>
    </source>
</evidence>
<dbReference type="PIRSF" id="PIRSF016578">
    <property type="entry name" value="HsaA"/>
    <property type="match status" value="1"/>
</dbReference>
<dbReference type="InterPro" id="IPR036250">
    <property type="entry name" value="AcylCo_DH-like_C"/>
</dbReference>
<dbReference type="Proteomes" id="UP000294958">
    <property type="component" value="Unassembled WGS sequence"/>
</dbReference>
<dbReference type="SUPFAM" id="SSF56645">
    <property type="entry name" value="Acyl-CoA dehydrogenase NM domain-like"/>
    <property type="match status" value="1"/>
</dbReference>
<dbReference type="GO" id="GO:0003995">
    <property type="term" value="F:acyl-CoA dehydrogenase activity"/>
    <property type="evidence" value="ECO:0007669"/>
    <property type="project" value="InterPro"/>
</dbReference>
<evidence type="ECO:0000256" key="3">
    <source>
        <dbReference type="ARBA" id="ARBA00022630"/>
    </source>
</evidence>
<organism evidence="10 12">
    <name type="scientific">Aquamicrobium defluvii</name>
    <dbReference type="NCBI Taxonomy" id="69279"/>
    <lineage>
        <taxon>Bacteria</taxon>
        <taxon>Pseudomonadati</taxon>
        <taxon>Pseudomonadota</taxon>
        <taxon>Alphaproteobacteria</taxon>
        <taxon>Hyphomicrobiales</taxon>
        <taxon>Phyllobacteriaceae</taxon>
        <taxon>Aquamicrobium</taxon>
    </lineage>
</organism>
<dbReference type="OrthoDB" id="9775090at2"/>